<keyword evidence="8 11" id="KW-0663">Pyridoxal phosphate</keyword>
<comment type="pathway">
    <text evidence="2 11">Amino-acid biosynthesis; L-histidine biosynthesis; L-histidine from 5-phospho-alpha-D-ribose 1-diphosphate: step 7/9.</text>
</comment>
<dbReference type="InterPro" id="IPR004839">
    <property type="entry name" value="Aminotransferase_I/II_large"/>
</dbReference>
<comment type="similarity">
    <text evidence="3 11">Belongs to the class-II pyridoxal-phosphate-dependent aminotransferase family. Histidinol-phosphate aminotransferase subfamily.</text>
</comment>
<comment type="subunit">
    <text evidence="4 11">Homodimer.</text>
</comment>
<dbReference type="NCBIfam" id="TIGR01141">
    <property type="entry name" value="hisC"/>
    <property type="match status" value="1"/>
</dbReference>
<dbReference type="Gene3D" id="3.90.1150.10">
    <property type="entry name" value="Aspartate Aminotransferase, domain 1"/>
    <property type="match status" value="1"/>
</dbReference>
<keyword evidence="5 11" id="KW-0032">Aminotransferase</keyword>
<dbReference type="AlphaFoldDB" id="A0A378KVJ4"/>
<gene>
    <name evidence="11 14" type="primary">hisC</name>
    <name evidence="13" type="ORF">Lqua_3220</name>
    <name evidence="14" type="ORF">NCTC12376_02016</name>
</gene>
<dbReference type="PANTHER" id="PTHR42885">
    <property type="entry name" value="HISTIDINOL-PHOSPHATE AMINOTRANSFERASE-RELATED"/>
    <property type="match status" value="1"/>
</dbReference>
<evidence type="ECO:0000313" key="15">
    <source>
        <dbReference type="Proteomes" id="UP000054639"/>
    </source>
</evidence>
<comment type="catalytic activity">
    <reaction evidence="10 11">
        <text>L-histidinol phosphate + 2-oxoglutarate = 3-(imidazol-4-yl)-2-oxopropyl phosphate + L-glutamate</text>
        <dbReference type="Rhea" id="RHEA:23744"/>
        <dbReference type="ChEBI" id="CHEBI:16810"/>
        <dbReference type="ChEBI" id="CHEBI:29985"/>
        <dbReference type="ChEBI" id="CHEBI:57766"/>
        <dbReference type="ChEBI" id="CHEBI:57980"/>
        <dbReference type="EC" id="2.6.1.9"/>
    </reaction>
</comment>
<evidence type="ECO:0000256" key="1">
    <source>
        <dbReference type="ARBA" id="ARBA00001933"/>
    </source>
</evidence>
<dbReference type="PANTHER" id="PTHR42885:SF2">
    <property type="entry name" value="HISTIDINOL-PHOSPHATE AMINOTRANSFERASE"/>
    <property type="match status" value="1"/>
</dbReference>
<accession>A0A378KVJ4</accession>
<sequence length="365" mass="41209">MSILNLIRPELLNSQNYVPGGEDCTFRLHANELPWCPVNSNGAMSLNFYPDTRLQAQLQARLAERYQVDKDHIVLTRGSDDGIDLVTRLFLTARQDAFMQFPPTFPMYAFYVRLQQAELIQCPLNPLDDFSLSLEQIKNSWQSNCKIIMFCSPNNPTANLIDLDLIAATCDHYANRSVIVVDEAYIEFSRTKSAVSLLNRYENLIILRTLSKACGLAGLRLGSIIAQAHVIEALNKIIAPYIIPSTNIELAAQALDNTNWFPSVIERICSSRQKLIQVLNNSPVIEKVYPSETNFVLIKSQYAKELTAWFAEHNIAVRDFPPSSLLHDHLRITVGDSEQNQLLITSLSNFINNVSGLNYAKDLIY</sequence>
<keyword evidence="15" id="KW-1185">Reference proteome</keyword>
<evidence type="ECO:0000256" key="2">
    <source>
        <dbReference type="ARBA" id="ARBA00005011"/>
    </source>
</evidence>
<reference evidence="13 15" key="1">
    <citation type="submission" date="2015-11" db="EMBL/GenBank/DDBJ databases">
        <title>Genomic analysis of 38 Legionella species identifies large and diverse effector repertoires.</title>
        <authorList>
            <person name="Burstein D."/>
            <person name="Amaro F."/>
            <person name="Zusman T."/>
            <person name="Lifshitz Z."/>
            <person name="Cohen O."/>
            <person name="Gilbert J.A."/>
            <person name="Pupko T."/>
            <person name="Shuman H.A."/>
            <person name="Segal G."/>
        </authorList>
    </citation>
    <scope>NUCLEOTIDE SEQUENCE [LARGE SCALE GENOMIC DNA]</scope>
    <source>
        <strain evidence="13 15">ATCC 49507</strain>
    </source>
</reference>
<dbReference type="InterPro" id="IPR015424">
    <property type="entry name" value="PyrdxlP-dep_Trfase"/>
</dbReference>
<protein>
    <recommendedName>
        <fullName evidence="11">Histidinol-phosphate aminotransferase</fullName>
        <ecNumber evidence="11">2.6.1.9</ecNumber>
    </recommendedName>
    <alternativeName>
        <fullName evidence="11">Imidazole acetol-phosphate transaminase</fullName>
    </alternativeName>
</protein>
<evidence type="ECO:0000256" key="11">
    <source>
        <dbReference type="HAMAP-Rule" id="MF_01023"/>
    </source>
</evidence>
<organism evidence="14 16">
    <name type="scientific">Legionella quateirensis</name>
    <dbReference type="NCBI Taxonomy" id="45072"/>
    <lineage>
        <taxon>Bacteria</taxon>
        <taxon>Pseudomonadati</taxon>
        <taxon>Pseudomonadota</taxon>
        <taxon>Gammaproteobacteria</taxon>
        <taxon>Legionellales</taxon>
        <taxon>Legionellaceae</taxon>
        <taxon>Legionella</taxon>
    </lineage>
</organism>
<dbReference type="Proteomes" id="UP000254230">
    <property type="component" value="Unassembled WGS sequence"/>
</dbReference>
<dbReference type="InterPro" id="IPR015422">
    <property type="entry name" value="PyrdxlP-dep_Trfase_small"/>
</dbReference>
<dbReference type="OrthoDB" id="9813612at2"/>
<dbReference type="InterPro" id="IPR005861">
    <property type="entry name" value="HisP_aminotrans"/>
</dbReference>
<evidence type="ECO:0000259" key="12">
    <source>
        <dbReference type="Pfam" id="PF00155"/>
    </source>
</evidence>
<evidence type="ECO:0000313" key="13">
    <source>
        <dbReference type="EMBL" id="KTD43319.1"/>
    </source>
</evidence>
<keyword evidence="6 11" id="KW-0028">Amino-acid biosynthesis</keyword>
<dbReference type="Proteomes" id="UP000054639">
    <property type="component" value="Unassembled WGS sequence"/>
</dbReference>
<dbReference type="EMBL" id="LNYR01000048">
    <property type="protein sequence ID" value="KTD43319.1"/>
    <property type="molecule type" value="Genomic_DNA"/>
</dbReference>
<evidence type="ECO:0000256" key="9">
    <source>
        <dbReference type="ARBA" id="ARBA00023102"/>
    </source>
</evidence>
<evidence type="ECO:0000256" key="3">
    <source>
        <dbReference type="ARBA" id="ARBA00007970"/>
    </source>
</evidence>
<evidence type="ECO:0000256" key="4">
    <source>
        <dbReference type="ARBA" id="ARBA00011738"/>
    </source>
</evidence>
<evidence type="ECO:0000256" key="5">
    <source>
        <dbReference type="ARBA" id="ARBA00022576"/>
    </source>
</evidence>
<feature type="domain" description="Aminotransferase class I/classII large" evidence="12">
    <location>
        <begin position="44"/>
        <end position="346"/>
    </location>
</feature>
<evidence type="ECO:0000256" key="8">
    <source>
        <dbReference type="ARBA" id="ARBA00022898"/>
    </source>
</evidence>
<dbReference type="SUPFAM" id="SSF53383">
    <property type="entry name" value="PLP-dependent transferases"/>
    <property type="match status" value="1"/>
</dbReference>
<keyword evidence="7 11" id="KW-0808">Transferase</keyword>
<dbReference type="Pfam" id="PF00155">
    <property type="entry name" value="Aminotran_1_2"/>
    <property type="match status" value="1"/>
</dbReference>
<name>A0A378KVJ4_9GAMM</name>
<evidence type="ECO:0000313" key="16">
    <source>
        <dbReference type="Proteomes" id="UP000254230"/>
    </source>
</evidence>
<reference evidence="14 16" key="2">
    <citation type="submission" date="2018-06" db="EMBL/GenBank/DDBJ databases">
        <authorList>
            <consortium name="Pathogen Informatics"/>
            <person name="Doyle S."/>
        </authorList>
    </citation>
    <scope>NUCLEOTIDE SEQUENCE [LARGE SCALE GENOMIC DNA]</scope>
    <source>
        <strain evidence="14 16">NCTC12376</strain>
    </source>
</reference>
<comment type="cofactor">
    <cofactor evidence="1 11">
        <name>pyridoxal 5'-phosphate</name>
        <dbReference type="ChEBI" id="CHEBI:597326"/>
    </cofactor>
</comment>
<dbReference type="GO" id="GO:0030170">
    <property type="term" value="F:pyridoxal phosphate binding"/>
    <property type="evidence" value="ECO:0007669"/>
    <property type="project" value="InterPro"/>
</dbReference>
<dbReference type="GO" id="GO:0004400">
    <property type="term" value="F:histidinol-phosphate transaminase activity"/>
    <property type="evidence" value="ECO:0007669"/>
    <property type="project" value="UniProtKB-UniRule"/>
</dbReference>
<evidence type="ECO:0000313" key="14">
    <source>
        <dbReference type="EMBL" id="STY18199.1"/>
    </source>
</evidence>
<proteinExistence type="inferred from homology"/>
<keyword evidence="9 11" id="KW-0368">Histidine biosynthesis</keyword>
<evidence type="ECO:0000256" key="6">
    <source>
        <dbReference type="ARBA" id="ARBA00022605"/>
    </source>
</evidence>
<dbReference type="CDD" id="cd00609">
    <property type="entry name" value="AAT_like"/>
    <property type="match status" value="1"/>
</dbReference>
<dbReference type="STRING" id="45072.Lqua_3220"/>
<dbReference type="EC" id="2.6.1.9" evidence="11"/>
<dbReference type="EMBL" id="UGOW01000001">
    <property type="protein sequence ID" value="STY18199.1"/>
    <property type="molecule type" value="Genomic_DNA"/>
</dbReference>
<feature type="modified residue" description="N6-(pyridoxal phosphate)lysine" evidence="11">
    <location>
        <position position="212"/>
    </location>
</feature>
<dbReference type="UniPathway" id="UPA00031">
    <property type="reaction ID" value="UER00012"/>
</dbReference>
<dbReference type="InterPro" id="IPR015421">
    <property type="entry name" value="PyrdxlP-dep_Trfase_major"/>
</dbReference>
<evidence type="ECO:0000256" key="10">
    <source>
        <dbReference type="ARBA" id="ARBA00047481"/>
    </source>
</evidence>
<dbReference type="RefSeq" id="WP_058475337.1">
    <property type="nucleotide sequence ID" value="NZ_CAAAIL010000010.1"/>
</dbReference>
<dbReference type="Gene3D" id="3.40.640.10">
    <property type="entry name" value="Type I PLP-dependent aspartate aminotransferase-like (Major domain)"/>
    <property type="match status" value="1"/>
</dbReference>
<evidence type="ECO:0000256" key="7">
    <source>
        <dbReference type="ARBA" id="ARBA00022679"/>
    </source>
</evidence>
<dbReference type="HAMAP" id="MF_01023">
    <property type="entry name" value="HisC_aminotrans_2"/>
    <property type="match status" value="1"/>
</dbReference>
<dbReference type="GO" id="GO:0000105">
    <property type="term" value="P:L-histidine biosynthetic process"/>
    <property type="evidence" value="ECO:0007669"/>
    <property type="project" value="UniProtKB-UniRule"/>
</dbReference>